<dbReference type="Pfam" id="PF00069">
    <property type="entry name" value="Pkinase"/>
    <property type="match status" value="1"/>
</dbReference>
<dbReference type="GO" id="GO:0004674">
    <property type="term" value="F:protein serine/threonine kinase activity"/>
    <property type="evidence" value="ECO:0007669"/>
    <property type="project" value="UniProtKB-KW"/>
</dbReference>
<proteinExistence type="predicted"/>
<dbReference type="OrthoDB" id="4062651at2759"/>
<evidence type="ECO:0000256" key="10">
    <source>
        <dbReference type="SAM" id="Phobius"/>
    </source>
</evidence>
<dbReference type="GeneID" id="8860993"/>
<evidence type="ECO:0000256" key="5">
    <source>
        <dbReference type="ARBA" id="ARBA00022777"/>
    </source>
</evidence>
<dbReference type="PROSITE" id="PS50011">
    <property type="entry name" value="PROTEIN_KINASE_DOM"/>
    <property type="match status" value="1"/>
</dbReference>
<protein>
    <recommendedName>
        <fullName evidence="1">non-specific serine/threonine protein kinase</fullName>
        <ecNumber evidence="1">2.7.11.1</ecNumber>
    </recommendedName>
</protein>
<evidence type="ECO:0000256" key="7">
    <source>
        <dbReference type="ARBA" id="ARBA00047899"/>
    </source>
</evidence>
<evidence type="ECO:0000256" key="4">
    <source>
        <dbReference type="ARBA" id="ARBA00022741"/>
    </source>
</evidence>
<keyword evidence="10" id="KW-1133">Transmembrane helix</keyword>
<dbReference type="Proteomes" id="UP000006671">
    <property type="component" value="Unassembled WGS sequence"/>
</dbReference>
<evidence type="ECO:0000313" key="12">
    <source>
        <dbReference type="EMBL" id="EFC36725.1"/>
    </source>
</evidence>
<organism evidence="13">
    <name type="scientific">Naegleria gruberi</name>
    <name type="common">Amoeba</name>
    <dbReference type="NCBI Taxonomy" id="5762"/>
    <lineage>
        <taxon>Eukaryota</taxon>
        <taxon>Discoba</taxon>
        <taxon>Heterolobosea</taxon>
        <taxon>Tetramitia</taxon>
        <taxon>Eutetramitia</taxon>
        <taxon>Vahlkampfiidae</taxon>
        <taxon>Naegleria</taxon>
    </lineage>
</organism>
<dbReference type="GO" id="GO:0005524">
    <property type="term" value="F:ATP binding"/>
    <property type="evidence" value="ECO:0007669"/>
    <property type="project" value="UniProtKB-UniRule"/>
</dbReference>
<reference evidence="12 13" key="1">
    <citation type="journal article" date="2010" name="Cell">
        <title>The genome of Naegleria gruberi illuminates early eukaryotic versatility.</title>
        <authorList>
            <person name="Fritz-Laylin L.K."/>
            <person name="Prochnik S.E."/>
            <person name="Ginger M.L."/>
            <person name="Dacks J.B."/>
            <person name="Carpenter M.L."/>
            <person name="Field M.C."/>
            <person name="Kuo A."/>
            <person name="Paredez A."/>
            <person name="Chapman J."/>
            <person name="Pham J."/>
            <person name="Shu S."/>
            <person name="Neupane R."/>
            <person name="Cipriano M."/>
            <person name="Mancuso J."/>
            <person name="Tu H."/>
            <person name="Salamov A."/>
            <person name="Lindquist E."/>
            <person name="Shapiro H."/>
            <person name="Lucas S."/>
            <person name="Grigoriev I.V."/>
            <person name="Cande W.Z."/>
            <person name="Fulton C."/>
            <person name="Rokhsar D.S."/>
            <person name="Dawson S.C."/>
        </authorList>
    </citation>
    <scope>NUCLEOTIDE SEQUENCE [LARGE SCALE GENOMIC DNA]</scope>
    <source>
        <strain evidence="12 13">NEG-M</strain>
    </source>
</reference>
<dbReference type="SUPFAM" id="SSF56112">
    <property type="entry name" value="Protein kinase-like (PK-like)"/>
    <property type="match status" value="1"/>
</dbReference>
<sequence length="820" mass="92132">MIVMIDSKLECNKLLFDFSNYTKRFEMRWKGYENGLFSACLNSLDENSILDAFTVENGKISGELNNRLGIKNLEIRNCHDGGMIYFYTKIENLLIADSFFHEDTEITEITNVRVENTQLDDFEIVSNGASVEISNSKIQGIVDLQNFKSFSIRNSIWKNNRVHEDYSSTFNLGQDVSFDNVTTNAKIVFISIKSIKMNGLIVHNYGNGYFLYQMIRVSHFYLSNSSFVGNFVLNNYLLSLQIVESIQIENCTVSNNVGGFIMVTDATLIMGQVNIRISKSVFQSNEMLSDIALIDIVDQTREMYFITVDHCKFLENTGESTLHIDGGLAQISNSDFYFNIANEHGTAYLNCYVTISNSKFIANQAKLGGAIYIGPAGNIDASQTIDFTCDNNWATYAGGCIYSENLDFSKLKRMNGTNIAKYYGNDVATPIVSLDATFDEVDSNGNIEVYPGQAFQINFFPRDKFNQSTSYLLNQYLFINSEKGHFTISQNFLDGIHSIPVVLQIFPIDDYNPSLPPLVILISSKIEIKIPVNILPCPDSSFLKLSQNGHYCEQIPLAAILSSVILGIILITIILAALIVIARKLLKLRKQERAEKKMELLFKDKEFIFETEQAPLLLSNTINSSDSGESRSIIGNRQQYIIPISEINILKRIGEGGMGVVYHAKWNRTDVAIKQLKTDSNDEEFENEAILMSSLRHPCIVSCFGVSLTTNGKYMIVEYLENGSLEKAIYNSKMGRAILRFETKLKILTDVAKGLVYLHSIKPHRIIHRDLKPGNLLLDKNMNAKVGDFGLSKIVSNNSATMTANVGTLLYMVSLDNFTN</sequence>
<dbReference type="Gene3D" id="1.10.510.10">
    <property type="entry name" value="Transferase(Phosphotransferase) domain 1"/>
    <property type="match status" value="1"/>
</dbReference>
<evidence type="ECO:0000256" key="9">
    <source>
        <dbReference type="PROSITE-ProRule" id="PRU10141"/>
    </source>
</evidence>
<feature type="binding site" evidence="9">
    <location>
        <position position="674"/>
    </location>
    <ligand>
        <name>ATP</name>
        <dbReference type="ChEBI" id="CHEBI:30616"/>
    </ligand>
</feature>
<dbReference type="SUPFAM" id="SSF51126">
    <property type="entry name" value="Pectin lyase-like"/>
    <property type="match status" value="1"/>
</dbReference>
<keyword evidence="4 9" id="KW-0547">Nucleotide-binding</keyword>
<dbReference type="AlphaFoldDB" id="D2W2J4"/>
<dbReference type="InterPro" id="IPR011050">
    <property type="entry name" value="Pectin_lyase_fold/virulence"/>
</dbReference>
<dbReference type="EMBL" id="GG738926">
    <property type="protein sequence ID" value="EFC36725.1"/>
    <property type="molecule type" value="Genomic_DNA"/>
</dbReference>
<dbReference type="SMART" id="SM00220">
    <property type="entry name" value="S_TKc"/>
    <property type="match status" value="1"/>
</dbReference>
<dbReference type="PROSITE" id="PS00108">
    <property type="entry name" value="PROTEIN_KINASE_ST"/>
    <property type="match status" value="1"/>
</dbReference>
<dbReference type="InParanoid" id="D2W2J4"/>
<keyword evidence="10" id="KW-0812">Transmembrane</keyword>
<evidence type="ECO:0000256" key="3">
    <source>
        <dbReference type="ARBA" id="ARBA00022679"/>
    </source>
</evidence>
<dbReference type="PANTHER" id="PTHR27006">
    <property type="entry name" value="PROMASTIGOTE SURFACE ANTIGEN PROTEIN PSA"/>
    <property type="match status" value="1"/>
</dbReference>
<keyword evidence="5" id="KW-0418">Kinase</keyword>
<dbReference type="STRING" id="5762.D2W2J4"/>
<evidence type="ECO:0000256" key="1">
    <source>
        <dbReference type="ARBA" id="ARBA00012513"/>
    </source>
</evidence>
<dbReference type="KEGG" id="ngr:NAEGRDRAFT_75608"/>
<keyword evidence="3" id="KW-0808">Transferase</keyword>
<evidence type="ECO:0000256" key="8">
    <source>
        <dbReference type="ARBA" id="ARBA00048679"/>
    </source>
</evidence>
<dbReference type="InterPro" id="IPR011009">
    <property type="entry name" value="Kinase-like_dom_sf"/>
</dbReference>
<gene>
    <name evidence="12" type="ORF">NAEGRDRAFT_75608</name>
</gene>
<dbReference type="RefSeq" id="XP_002669469.1">
    <property type="nucleotide sequence ID" value="XM_002669423.1"/>
</dbReference>
<dbReference type="InterPro" id="IPR000719">
    <property type="entry name" value="Prot_kinase_dom"/>
</dbReference>
<accession>D2W2J4</accession>
<dbReference type="PROSITE" id="PS00107">
    <property type="entry name" value="PROTEIN_KINASE_ATP"/>
    <property type="match status" value="1"/>
</dbReference>
<dbReference type="eggNOG" id="ENOG502QQPW">
    <property type="taxonomic scope" value="Eukaryota"/>
</dbReference>
<comment type="catalytic activity">
    <reaction evidence="7">
        <text>L-threonyl-[protein] + ATP = O-phospho-L-threonyl-[protein] + ADP + H(+)</text>
        <dbReference type="Rhea" id="RHEA:46608"/>
        <dbReference type="Rhea" id="RHEA-COMP:11060"/>
        <dbReference type="Rhea" id="RHEA-COMP:11605"/>
        <dbReference type="ChEBI" id="CHEBI:15378"/>
        <dbReference type="ChEBI" id="CHEBI:30013"/>
        <dbReference type="ChEBI" id="CHEBI:30616"/>
        <dbReference type="ChEBI" id="CHEBI:61977"/>
        <dbReference type="ChEBI" id="CHEBI:456216"/>
        <dbReference type="EC" id="2.7.11.1"/>
    </reaction>
</comment>
<dbReference type="EC" id="2.7.11.1" evidence="1"/>
<evidence type="ECO:0000256" key="6">
    <source>
        <dbReference type="ARBA" id="ARBA00022840"/>
    </source>
</evidence>
<dbReference type="FunFam" id="1.10.510.10:FF:001023">
    <property type="entry name" value="Os07g0541700 protein"/>
    <property type="match status" value="1"/>
</dbReference>
<evidence type="ECO:0000259" key="11">
    <source>
        <dbReference type="PROSITE" id="PS50011"/>
    </source>
</evidence>
<feature type="domain" description="Protein kinase" evidence="11">
    <location>
        <begin position="647"/>
        <end position="820"/>
    </location>
</feature>
<comment type="catalytic activity">
    <reaction evidence="8">
        <text>L-seryl-[protein] + ATP = O-phospho-L-seryl-[protein] + ADP + H(+)</text>
        <dbReference type="Rhea" id="RHEA:17989"/>
        <dbReference type="Rhea" id="RHEA-COMP:9863"/>
        <dbReference type="Rhea" id="RHEA-COMP:11604"/>
        <dbReference type="ChEBI" id="CHEBI:15378"/>
        <dbReference type="ChEBI" id="CHEBI:29999"/>
        <dbReference type="ChEBI" id="CHEBI:30616"/>
        <dbReference type="ChEBI" id="CHEBI:83421"/>
        <dbReference type="ChEBI" id="CHEBI:456216"/>
        <dbReference type="EC" id="2.7.11.1"/>
    </reaction>
</comment>
<dbReference type="InterPro" id="IPR017441">
    <property type="entry name" value="Protein_kinase_ATP_BS"/>
</dbReference>
<dbReference type="InterPro" id="IPR008271">
    <property type="entry name" value="Ser/Thr_kinase_AS"/>
</dbReference>
<keyword evidence="13" id="KW-1185">Reference proteome</keyword>
<keyword evidence="2" id="KW-0723">Serine/threonine-protein kinase</keyword>
<keyword evidence="6 9" id="KW-0067">ATP-binding</keyword>
<name>D2W2J4_NAEGR</name>
<feature type="transmembrane region" description="Helical" evidence="10">
    <location>
        <begin position="557"/>
        <end position="581"/>
    </location>
</feature>
<dbReference type="VEuPathDB" id="AmoebaDB:NAEGRDRAFT_75608"/>
<evidence type="ECO:0000313" key="13">
    <source>
        <dbReference type="Proteomes" id="UP000006671"/>
    </source>
</evidence>
<keyword evidence="10" id="KW-0472">Membrane</keyword>
<dbReference type="PANTHER" id="PTHR27006:SF616">
    <property type="entry name" value="CYSTEINE-RICH RECEPTOR-LIKE PROTEIN KINASE 10"/>
    <property type="match status" value="1"/>
</dbReference>
<evidence type="ECO:0000256" key="2">
    <source>
        <dbReference type="ARBA" id="ARBA00022527"/>
    </source>
</evidence>